<evidence type="ECO:0000313" key="2">
    <source>
        <dbReference type="Proteomes" id="UP000271426"/>
    </source>
</evidence>
<proteinExistence type="predicted"/>
<protein>
    <submittedName>
        <fullName evidence="1">Uncharacterized protein</fullName>
    </submittedName>
</protein>
<name>A0A3G6ISX1_9CORY</name>
<organism evidence="1 2">
    <name type="scientific">Corynebacterium pseudopelargi</name>
    <dbReference type="NCBI Taxonomy" id="2080757"/>
    <lineage>
        <taxon>Bacteria</taxon>
        <taxon>Bacillati</taxon>
        <taxon>Actinomycetota</taxon>
        <taxon>Actinomycetes</taxon>
        <taxon>Mycobacteriales</taxon>
        <taxon>Corynebacteriaceae</taxon>
        <taxon>Corynebacterium</taxon>
    </lineage>
</organism>
<dbReference type="KEGG" id="cpso:CPPEL_03055"/>
<evidence type="ECO:0000313" key="1">
    <source>
        <dbReference type="EMBL" id="AZA08742.1"/>
    </source>
</evidence>
<dbReference type="AlphaFoldDB" id="A0A3G6ISX1"/>
<accession>A0A3G6ISX1</accession>
<reference evidence="1 2" key="1">
    <citation type="submission" date="2018-11" db="EMBL/GenBank/DDBJ databases">
        <authorList>
            <person name="Kleinhagauer T."/>
            <person name="Glaeser S.P."/>
            <person name="Spergser J."/>
            <person name="Ruckert C."/>
            <person name="Kaempfer P."/>
            <person name="Busse H.-J."/>
        </authorList>
    </citation>
    <scope>NUCLEOTIDE SEQUENCE [LARGE SCALE GENOMIC DNA]</scope>
    <source>
        <strain evidence="1 2">812CH</strain>
    </source>
</reference>
<gene>
    <name evidence="1" type="ORF">CPPEL_03055</name>
</gene>
<dbReference type="Proteomes" id="UP000271426">
    <property type="component" value="Chromosome"/>
</dbReference>
<sequence length="61" mass="7045">MTCDEQKLLSMRVDKIVIEAPRDGQWVTLREESSQDDMLVVHEWHLPKLIEALKTAAVLLD</sequence>
<dbReference type="EMBL" id="CP033898">
    <property type="protein sequence ID" value="AZA08742.1"/>
    <property type="molecule type" value="Genomic_DNA"/>
</dbReference>
<keyword evidence="2" id="KW-1185">Reference proteome</keyword>